<dbReference type="AlphaFoldDB" id="A0AB39YNR0"/>
<accession>A0AB39YNR0</accession>
<dbReference type="EMBL" id="CP165735">
    <property type="protein sequence ID" value="XDV70808.1"/>
    <property type="molecule type" value="Genomic_DNA"/>
</dbReference>
<dbReference type="RefSeq" id="WP_369745157.1">
    <property type="nucleotide sequence ID" value="NZ_CP165735.1"/>
</dbReference>
<organism evidence="2">
    <name type="scientific">Paenarthrobacter sp. AMU7</name>
    <dbReference type="NCBI Taxonomy" id="3162492"/>
    <lineage>
        <taxon>Bacteria</taxon>
        <taxon>Bacillati</taxon>
        <taxon>Actinomycetota</taxon>
        <taxon>Actinomycetes</taxon>
        <taxon>Micrococcales</taxon>
        <taxon>Micrococcaceae</taxon>
        <taxon>Paenarthrobacter</taxon>
    </lineage>
</organism>
<keyword evidence="1" id="KW-1133">Transmembrane helix</keyword>
<reference evidence="2" key="1">
    <citation type="submission" date="2024-07" db="EMBL/GenBank/DDBJ databases">
        <authorList>
            <person name="Li J."/>
            <person name="Wei H."/>
            <person name="Ma J."/>
        </authorList>
    </citation>
    <scope>NUCLEOTIDE SEQUENCE</scope>
    <source>
        <strain evidence="2">AMU7</strain>
    </source>
</reference>
<gene>
    <name evidence="2" type="ORF">ABQM86_17860</name>
</gene>
<evidence type="ECO:0000256" key="1">
    <source>
        <dbReference type="SAM" id="Phobius"/>
    </source>
</evidence>
<keyword evidence="1" id="KW-0812">Transmembrane</keyword>
<protein>
    <submittedName>
        <fullName evidence="2">Uncharacterized protein</fullName>
    </submittedName>
</protein>
<evidence type="ECO:0000313" key="2">
    <source>
        <dbReference type="EMBL" id="XDV70808.1"/>
    </source>
</evidence>
<feature type="transmembrane region" description="Helical" evidence="1">
    <location>
        <begin position="12"/>
        <end position="35"/>
    </location>
</feature>
<keyword evidence="1" id="KW-0472">Membrane</keyword>
<feature type="transmembrane region" description="Helical" evidence="1">
    <location>
        <begin position="79"/>
        <end position="97"/>
    </location>
</feature>
<feature type="transmembrane region" description="Helical" evidence="1">
    <location>
        <begin position="41"/>
        <end position="59"/>
    </location>
</feature>
<name>A0AB39YNR0_9MICC</name>
<proteinExistence type="predicted"/>
<sequence>MQSSLNIPVLRRLETACLALAAMTAVAQLGAMLLVIGGTVLTFWAVSGMLLVASVTLRMVSSRAARGTDVPPFAAHVRLLRSIVASAVCLICLGGAFSDLGASYRVLDPPAANGCRAVAREFSFLFAGRGDAYAVRFGWIGLRASSWTTDDGYEPVARGSYTLDWDGSDGVLNLIGGIDPVWPAAHAIPCS</sequence>